<dbReference type="AlphaFoldDB" id="A0ABC9SDJ9"/>
<dbReference type="EMBL" id="AHMS02000045">
    <property type="protein sequence ID" value="EMN15750.1"/>
    <property type="molecule type" value="Genomic_DNA"/>
</dbReference>
<organism evidence="1 2">
    <name type="scientific">Leptospira borgpetersenii str. Brem 328</name>
    <dbReference type="NCBI Taxonomy" id="1049780"/>
    <lineage>
        <taxon>Bacteria</taxon>
        <taxon>Pseudomonadati</taxon>
        <taxon>Spirochaetota</taxon>
        <taxon>Spirochaetia</taxon>
        <taxon>Leptospirales</taxon>
        <taxon>Leptospiraceae</taxon>
        <taxon>Leptospira</taxon>
    </lineage>
</organism>
<proteinExistence type="predicted"/>
<accession>A0ABC9SDJ9</accession>
<comment type="caution">
    <text evidence="1">The sequence shown here is derived from an EMBL/GenBank/DDBJ whole genome shotgun (WGS) entry which is preliminary data.</text>
</comment>
<dbReference type="Proteomes" id="UP000012166">
    <property type="component" value="Unassembled WGS sequence"/>
</dbReference>
<protein>
    <submittedName>
        <fullName evidence="1">Uncharacterized protein</fullName>
    </submittedName>
</protein>
<sequence>MSECPLCKFHQSGDLSEVLMRFGEFSVRQCEEEKKLKGYLYIEPRSHWTSYQDWTKSRSQNYLSKKLKAMIELAR</sequence>
<reference evidence="1 2" key="1">
    <citation type="submission" date="2013-01" db="EMBL/GenBank/DDBJ databases">
        <authorList>
            <person name="Harkins D.M."/>
            <person name="Durkin A.S."/>
            <person name="Brinkac L.M."/>
            <person name="Haft D.H."/>
            <person name="Selengut J.D."/>
            <person name="Sanka R."/>
            <person name="DePew J."/>
            <person name="Purushe J."/>
            <person name="Hartskeerl R.A."/>
            <person name="Ahmed A."/>
            <person name="van der Linden H."/>
            <person name="Goris M.G.A."/>
            <person name="Vinetz J.M."/>
            <person name="Sutton G.G."/>
            <person name="Nierman W.C."/>
            <person name="Fouts D.E."/>
        </authorList>
    </citation>
    <scope>NUCLEOTIDE SEQUENCE [LARGE SCALE GENOMIC DNA]</scope>
    <source>
        <strain evidence="1 2">Brem 328</strain>
    </source>
</reference>
<gene>
    <name evidence="1" type="ORF">LEP1GSC056_4050</name>
</gene>
<evidence type="ECO:0000313" key="2">
    <source>
        <dbReference type="Proteomes" id="UP000012166"/>
    </source>
</evidence>
<name>A0ABC9SDJ9_LEPBO</name>
<evidence type="ECO:0000313" key="1">
    <source>
        <dbReference type="EMBL" id="EMN15750.1"/>
    </source>
</evidence>